<keyword evidence="2" id="KW-1185">Reference proteome</keyword>
<dbReference type="Proteomes" id="UP000270296">
    <property type="component" value="Unassembled WGS sequence"/>
</dbReference>
<reference evidence="3" key="1">
    <citation type="submission" date="2016-06" db="UniProtKB">
        <authorList>
            <consortium name="WormBaseParasite"/>
        </authorList>
    </citation>
    <scope>IDENTIFICATION</scope>
</reference>
<gene>
    <name evidence="1" type="ORF">SBAD_LOCUS204</name>
</gene>
<reference evidence="1 2" key="2">
    <citation type="submission" date="2018-11" db="EMBL/GenBank/DDBJ databases">
        <authorList>
            <consortium name="Pathogen Informatics"/>
        </authorList>
    </citation>
    <scope>NUCLEOTIDE SEQUENCE [LARGE SCALE GENOMIC DNA]</scope>
</reference>
<accession>A0A183I9B0</accession>
<evidence type="ECO:0000313" key="2">
    <source>
        <dbReference type="Proteomes" id="UP000270296"/>
    </source>
</evidence>
<name>A0A183I9B0_9BILA</name>
<dbReference type="WBParaSite" id="SBAD_0000021701-mRNA-1">
    <property type="protein sequence ID" value="SBAD_0000021701-mRNA-1"/>
    <property type="gene ID" value="SBAD_0000021701"/>
</dbReference>
<proteinExistence type="predicted"/>
<dbReference type="EMBL" id="UZAM01000369">
    <property type="protein sequence ID" value="VDO80779.1"/>
    <property type="molecule type" value="Genomic_DNA"/>
</dbReference>
<protein>
    <submittedName>
        <fullName evidence="3">CUB domain-containing protein</fullName>
    </submittedName>
</protein>
<organism evidence="3">
    <name type="scientific">Soboliphyme baturini</name>
    <dbReference type="NCBI Taxonomy" id="241478"/>
    <lineage>
        <taxon>Eukaryota</taxon>
        <taxon>Metazoa</taxon>
        <taxon>Ecdysozoa</taxon>
        <taxon>Nematoda</taxon>
        <taxon>Enoplea</taxon>
        <taxon>Dorylaimia</taxon>
        <taxon>Dioctophymatida</taxon>
        <taxon>Dioctophymatoidea</taxon>
        <taxon>Soboliphymatidae</taxon>
        <taxon>Soboliphyme</taxon>
    </lineage>
</organism>
<dbReference type="AlphaFoldDB" id="A0A183I9B0"/>
<evidence type="ECO:0000313" key="1">
    <source>
        <dbReference type="EMBL" id="VDO80779.1"/>
    </source>
</evidence>
<dbReference type="OrthoDB" id="5918927at2759"/>
<sequence>EPDGGIETTDVCPPSFDICLGDRAGDSRSEYFVFHDSGDDSSSMTMGAVDRCRVIDRVTVGGSGTFIVKFKSQNSDKLCQTELEAAERVEQPKGDGCTWPHGRLGSDALWNCQRLSHYIFPPTDCLDFSTPLWNSETSSDTENSGESCCRLDGNFYQDYDFEVSVDHMPVQQLDVWQKEDERDDDQLIRFVGSISLIAPLDPVSTISV</sequence>
<evidence type="ECO:0000313" key="3">
    <source>
        <dbReference type="WBParaSite" id="SBAD_0000021701-mRNA-1"/>
    </source>
</evidence>